<keyword evidence="2" id="KW-1185">Reference proteome</keyword>
<name>A0ACC3MGM0_9PEZI</name>
<gene>
    <name evidence="1" type="ORF">LTR37_018552</name>
</gene>
<reference evidence="1" key="1">
    <citation type="submission" date="2023-07" db="EMBL/GenBank/DDBJ databases">
        <title>Black Yeasts Isolated from many extreme environments.</title>
        <authorList>
            <person name="Coleine C."/>
            <person name="Stajich J.E."/>
            <person name="Selbmann L."/>
        </authorList>
    </citation>
    <scope>NUCLEOTIDE SEQUENCE</scope>
    <source>
        <strain evidence="1">CCFEE 5714</strain>
    </source>
</reference>
<accession>A0ACC3MGM0</accession>
<organism evidence="1 2">
    <name type="scientific">Vermiconidia calcicola</name>
    <dbReference type="NCBI Taxonomy" id="1690605"/>
    <lineage>
        <taxon>Eukaryota</taxon>
        <taxon>Fungi</taxon>
        <taxon>Dikarya</taxon>
        <taxon>Ascomycota</taxon>
        <taxon>Pezizomycotina</taxon>
        <taxon>Dothideomycetes</taxon>
        <taxon>Dothideomycetidae</taxon>
        <taxon>Mycosphaerellales</taxon>
        <taxon>Extremaceae</taxon>
        <taxon>Vermiconidia</taxon>
    </lineage>
</organism>
<dbReference type="EMBL" id="JAUTXU010000262">
    <property type="protein sequence ID" value="KAK3691597.1"/>
    <property type="molecule type" value="Genomic_DNA"/>
</dbReference>
<protein>
    <submittedName>
        <fullName evidence="1">Uncharacterized protein</fullName>
    </submittedName>
</protein>
<dbReference type="Proteomes" id="UP001281147">
    <property type="component" value="Unassembled WGS sequence"/>
</dbReference>
<comment type="caution">
    <text evidence="1">The sequence shown here is derived from an EMBL/GenBank/DDBJ whole genome shotgun (WGS) entry which is preliminary data.</text>
</comment>
<evidence type="ECO:0000313" key="2">
    <source>
        <dbReference type="Proteomes" id="UP001281147"/>
    </source>
</evidence>
<proteinExistence type="predicted"/>
<sequence length="982" mass="112095">MALSGKKEDGSTHRKIGDQGAAKVKDSAGNQSNPLGFSVTKKGAVESKQSQTESKKRKAGKDEAPRKRRRLSISDFADLGTTPARPTNTKTKGLLGGRRDPTEVPPKPLLESTSFREVPGKSLGARLSKVQVPDELKYSDMSDALDVSKALTLADREATVNAKRVWASPKYKTPRQLLQIPYNERNKLNLKHRGLADGDLELHPPLTGRKPRGITWLVEYNTNPNGKEYICFDDHRERYGGPFAFLSNFYGCEFEQMEYYANPDRKFKHVEQFYQYCKARIMCAAPERIEHVYGFPTSSKDLHNRIIVQNDPNRCADFGRGFNHVEKEDPKWWRYWFALWSALLEGVLYDGLWAKFSQNPKLAEMLLMTGEFELVEAASRDKNCGIGFRAAKAAEARGKGKWGLNLLGKTLVKIRAALRELEAYADLPHTFAFDFWRVWEEKCNEQRYFSMDPKPRGVVLPKKREFTDDVVEAELEYQKKKWRRSRTSEPHAVEIDEDAMSSLELTDIWDGKYPGGKQESRARRYERAEREYDRRGGGLDANQEAELETIANKWKTDKDFGMPIARFQYLGDGGYFDNSAGKRKRQDEDDDASAPGGSEAPRIDMAVHRNTEQQCMKYLLVRVYTELCQARPAEEDNLESVETLLRKYWQSARSTLITFLSTALYAKLDVLSWDEDKSKRHATVRRAASVVVRDFLEELLKLWSHTNEFDNEDITHVTITRMDPLSTGEHPDKARNARLTGKQRLVREQYLAQNGRKAFEKRHSHMFGWDEEARTFESQFPSLLEQYGRLPGNNIVDEHARAMVEDIAVMPSQANTMKRTFPACLRIVRCLLAHEEAITMPGTYTPRLLLINVLCVLARGVVDGTDVELPHSIDSPYRAFMQVVEVCNTMAYRLPALAAPVDRWELALAARAHAVAEEWERAAQRHKLDREQPFRPEDEEMVIGELGQGDEEVKVEDEEMHDGNGDTTVKTEPAESEMDVTA</sequence>
<evidence type="ECO:0000313" key="1">
    <source>
        <dbReference type="EMBL" id="KAK3691597.1"/>
    </source>
</evidence>